<organism evidence="3 4">
    <name type="scientific">Burkholderia vietnamiensis</name>
    <dbReference type="NCBI Taxonomy" id="60552"/>
    <lineage>
        <taxon>Bacteria</taxon>
        <taxon>Pseudomonadati</taxon>
        <taxon>Pseudomonadota</taxon>
        <taxon>Betaproteobacteria</taxon>
        <taxon>Burkholderiales</taxon>
        <taxon>Burkholderiaceae</taxon>
        <taxon>Burkholderia</taxon>
        <taxon>Burkholderia cepacia complex</taxon>
    </lineage>
</organism>
<dbReference type="Proteomes" id="UP000808215">
    <property type="component" value="Unassembled WGS sequence"/>
</dbReference>
<protein>
    <submittedName>
        <fullName evidence="3">Protein rep</fullName>
    </submittedName>
</protein>
<gene>
    <name evidence="3" type="ORF">I5589_03090</name>
</gene>
<keyword evidence="2" id="KW-0235">DNA replication</keyword>
<keyword evidence="4" id="KW-1185">Reference proteome</keyword>
<dbReference type="InterPro" id="IPR000989">
    <property type="entry name" value="Rep"/>
</dbReference>
<evidence type="ECO:0000313" key="3">
    <source>
        <dbReference type="EMBL" id="MBJ9686060.1"/>
    </source>
</evidence>
<dbReference type="RefSeq" id="WP_200090938.1">
    <property type="nucleotide sequence ID" value="NZ_JADVKH010000004.1"/>
</dbReference>
<evidence type="ECO:0000256" key="1">
    <source>
        <dbReference type="ARBA" id="ARBA00008909"/>
    </source>
</evidence>
<evidence type="ECO:0000313" key="4">
    <source>
        <dbReference type="Proteomes" id="UP000808215"/>
    </source>
</evidence>
<evidence type="ECO:0000256" key="2">
    <source>
        <dbReference type="ARBA" id="ARBA00022705"/>
    </source>
</evidence>
<accession>A0ABS1APJ7</accession>
<comment type="similarity">
    <text evidence="1">Belongs to the Gram-positive plasmids replication protein type 1 family.</text>
</comment>
<name>A0ABS1APJ7_BURVI</name>
<proteinExistence type="inferred from homology"/>
<sequence length="442" mass="47995">MTLPAKPASGFLGINAKSIHAPRTPNTDAVSRAKAKSRLHELLRVSQATIYDPEAAKEAQHRTCWCQRALTAPGETLGVRRNVDGSGASLAGVSTCGSVWACPVCSLKVCMQRQGEVADGMKAHVGNGGYVWLMTNTFPHEAGERPLAEMLELQAKAMQKFQNCRTYKRILGKGVRAGSIKALEITLGAHGWHPHTHSLVFATPDAFGDVREGDDGRMASRLIDELKAAWYTALLKVGLCTPAQMSDVLGHGLDVRGGQYAAEYVAKFGRDTKWGLSRELTMNAAKTGGGLKGAHPFQLLEWAAKGDGQAAAQFREYVAAFTGRRMLTWTPGLKAALGLHEREESDEELAATALPEEEVVGAITAEDLSVLTARNMLGRFLAFVSEYCYDPSTAQADIDDFMAFAREHERKASGTISAPYWSARTRKIYDPEKEGNEQRNAA</sequence>
<dbReference type="Pfam" id="PF01446">
    <property type="entry name" value="Rep_1"/>
    <property type="match status" value="1"/>
</dbReference>
<reference evidence="3 4" key="1">
    <citation type="submission" date="2020-11" db="EMBL/GenBank/DDBJ databases">
        <title>Enhanced detection system for hospital associated transmission using whole genome sequencing surveillance.</title>
        <authorList>
            <person name="Harrison L.H."/>
            <person name="Van Tyne D."/>
            <person name="Marsh J.W."/>
            <person name="Griffith M.P."/>
            <person name="Snyder D.J."/>
            <person name="Cooper V.S."/>
            <person name="Mustapha M."/>
        </authorList>
    </citation>
    <scope>NUCLEOTIDE SEQUENCE [LARGE SCALE GENOMIC DNA]</scope>
    <source>
        <strain evidence="3 4">BC00020</strain>
    </source>
</reference>
<comment type="caution">
    <text evidence="3">The sequence shown here is derived from an EMBL/GenBank/DDBJ whole genome shotgun (WGS) entry which is preliminary data.</text>
</comment>
<dbReference type="EMBL" id="JADVKH010000004">
    <property type="protein sequence ID" value="MBJ9686060.1"/>
    <property type="molecule type" value="Genomic_DNA"/>
</dbReference>